<organism evidence="1 2">
    <name type="scientific">Aneurinibacillus danicus</name>
    <dbReference type="NCBI Taxonomy" id="267746"/>
    <lineage>
        <taxon>Bacteria</taxon>
        <taxon>Bacillati</taxon>
        <taxon>Bacillota</taxon>
        <taxon>Bacilli</taxon>
        <taxon>Bacillales</taxon>
        <taxon>Paenibacillaceae</taxon>
        <taxon>Aneurinibacillus group</taxon>
        <taxon>Aneurinibacillus</taxon>
    </lineage>
</organism>
<evidence type="ECO:0000313" key="1">
    <source>
        <dbReference type="EMBL" id="GEN33913.1"/>
    </source>
</evidence>
<comment type="caution">
    <text evidence="1">The sequence shown here is derived from an EMBL/GenBank/DDBJ whole genome shotgun (WGS) entry which is preliminary data.</text>
</comment>
<dbReference type="EMBL" id="BJXX01000057">
    <property type="protein sequence ID" value="GEN33913.1"/>
    <property type="molecule type" value="Genomic_DNA"/>
</dbReference>
<name>A0A511V8A1_9BACL</name>
<protein>
    <submittedName>
        <fullName evidence="1">Uncharacterized protein</fullName>
    </submittedName>
</protein>
<dbReference type="RefSeq" id="WP_146809208.1">
    <property type="nucleotide sequence ID" value="NZ_BJXX01000057.1"/>
</dbReference>
<accession>A0A511V8A1</accession>
<evidence type="ECO:0000313" key="2">
    <source>
        <dbReference type="Proteomes" id="UP000321157"/>
    </source>
</evidence>
<sequence length="183" mass="20855">MFDPTIFENIKVALESAVYDLDFAGDILVTSRSDRVELAAMSREYAIGFRDRRQEEGAAITTRLVLSAGTADLAGEILEIPETVERKFGCTLRVVFAMNMDDMARCVEIKEILDTIWSYRPRITQELSFVYQAFSEGSPIVYRNTVTLDFGRKINEDNIDDLFNIVEHTVLSLRRLANDELSR</sequence>
<dbReference type="OrthoDB" id="2964978at2"/>
<gene>
    <name evidence="1" type="ORF">ADA01nite_13730</name>
</gene>
<dbReference type="Proteomes" id="UP000321157">
    <property type="component" value="Unassembled WGS sequence"/>
</dbReference>
<reference evidence="1 2" key="1">
    <citation type="submission" date="2019-07" db="EMBL/GenBank/DDBJ databases">
        <title>Whole genome shotgun sequence of Aneurinibacillus danicus NBRC 102444.</title>
        <authorList>
            <person name="Hosoyama A."/>
            <person name="Uohara A."/>
            <person name="Ohji S."/>
            <person name="Ichikawa N."/>
        </authorList>
    </citation>
    <scope>NUCLEOTIDE SEQUENCE [LARGE SCALE GENOMIC DNA]</scope>
    <source>
        <strain evidence="1 2">NBRC 102444</strain>
    </source>
</reference>
<keyword evidence="2" id="KW-1185">Reference proteome</keyword>
<proteinExistence type="predicted"/>
<dbReference type="AlphaFoldDB" id="A0A511V8A1"/>